<evidence type="ECO:0000256" key="1">
    <source>
        <dbReference type="ARBA" id="ARBA00009275"/>
    </source>
</evidence>
<dbReference type="InterPro" id="IPR001130">
    <property type="entry name" value="TatD-like"/>
</dbReference>
<name>A0A9D4KBC3_DREPO</name>
<dbReference type="AlphaFoldDB" id="A0A9D4KBC3"/>
<gene>
    <name evidence="2" type="ORF">DPMN_109749</name>
</gene>
<dbReference type="SUPFAM" id="SSF51556">
    <property type="entry name" value="Metallo-dependent hydrolases"/>
    <property type="match status" value="1"/>
</dbReference>
<dbReference type="PANTHER" id="PTHR46363:SF1">
    <property type="entry name" value="DEOXYRIBONUCLEASE TATDN2-RELATED"/>
    <property type="match status" value="1"/>
</dbReference>
<dbReference type="EMBL" id="JAIWYP010000004">
    <property type="protein sequence ID" value="KAH3836379.1"/>
    <property type="molecule type" value="Genomic_DNA"/>
</dbReference>
<dbReference type="GO" id="GO:0016788">
    <property type="term" value="F:hydrolase activity, acting on ester bonds"/>
    <property type="evidence" value="ECO:0007669"/>
    <property type="project" value="InterPro"/>
</dbReference>
<dbReference type="Proteomes" id="UP000828390">
    <property type="component" value="Unassembled WGS sequence"/>
</dbReference>
<comment type="similarity">
    <text evidence="1">Belongs to the metallo-dependent hydrolases superfamily. TatD-type hydrolase family.</text>
</comment>
<evidence type="ECO:0000313" key="3">
    <source>
        <dbReference type="Proteomes" id="UP000828390"/>
    </source>
</evidence>
<keyword evidence="3" id="KW-1185">Reference proteome</keyword>
<dbReference type="Gene3D" id="3.20.20.140">
    <property type="entry name" value="Metal-dependent hydrolases"/>
    <property type="match status" value="1"/>
</dbReference>
<proteinExistence type="inferred from homology"/>
<evidence type="ECO:0000313" key="2">
    <source>
        <dbReference type="EMBL" id="KAH3836379.1"/>
    </source>
</evidence>
<dbReference type="Pfam" id="PF01026">
    <property type="entry name" value="TatD_DNase"/>
    <property type="match status" value="1"/>
</dbReference>
<accession>A0A9D4KBC3</accession>
<protein>
    <submittedName>
        <fullName evidence="2">Uncharacterized protein</fullName>
    </submittedName>
</protein>
<sequence length="74" mass="8378">MAARFDQVQMSAVREIAVDRLLVETDSPYMRVRVKLNNTPAYVGEVANVARIRRVTLVEVLGTTAENGRRLYNL</sequence>
<reference evidence="2" key="1">
    <citation type="journal article" date="2019" name="bioRxiv">
        <title>The Genome of the Zebra Mussel, Dreissena polymorpha: A Resource for Invasive Species Research.</title>
        <authorList>
            <person name="McCartney M.A."/>
            <person name="Auch B."/>
            <person name="Kono T."/>
            <person name="Mallez S."/>
            <person name="Zhang Y."/>
            <person name="Obille A."/>
            <person name="Becker A."/>
            <person name="Abrahante J.E."/>
            <person name="Garbe J."/>
            <person name="Badalamenti J.P."/>
            <person name="Herman A."/>
            <person name="Mangelson H."/>
            <person name="Liachko I."/>
            <person name="Sullivan S."/>
            <person name="Sone E.D."/>
            <person name="Koren S."/>
            <person name="Silverstein K.A.T."/>
            <person name="Beckman K.B."/>
            <person name="Gohl D.M."/>
        </authorList>
    </citation>
    <scope>NUCLEOTIDE SEQUENCE</scope>
    <source>
        <strain evidence="2">Duluth1</strain>
        <tissue evidence="2">Whole animal</tissue>
    </source>
</reference>
<comment type="caution">
    <text evidence="2">The sequence shown here is derived from an EMBL/GenBank/DDBJ whole genome shotgun (WGS) entry which is preliminary data.</text>
</comment>
<dbReference type="InterPro" id="IPR032466">
    <property type="entry name" value="Metal_Hydrolase"/>
</dbReference>
<dbReference type="PANTHER" id="PTHR46363">
    <property type="entry name" value="DEOXYRIBONUCLEASE TATDN2-RELATED"/>
    <property type="match status" value="1"/>
</dbReference>
<organism evidence="2 3">
    <name type="scientific">Dreissena polymorpha</name>
    <name type="common">Zebra mussel</name>
    <name type="synonym">Mytilus polymorpha</name>
    <dbReference type="NCBI Taxonomy" id="45954"/>
    <lineage>
        <taxon>Eukaryota</taxon>
        <taxon>Metazoa</taxon>
        <taxon>Spiralia</taxon>
        <taxon>Lophotrochozoa</taxon>
        <taxon>Mollusca</taxon>
        <taxon>Bivalvia</taxon>
        <taxon>Autobranchia</taxon>
        <taxon>Heteroconchia</taxon>
        <taxon>Euheterodonta</taxon>
        <taxon>Imparidentia</taxon>
        <taxon>Neoheterodontei</taxon>
        <taxon>Myida</taxon>
        <taxon>Dreissenoidea</taxon>
        <taxon>Dreissenidae</taxon>
        <taxon>Dreissena</taxon>
    </lineage>
</organism>
<reference evidence="2" key="2">
    <citation type="submission" date="2020-11" db="EMBL/GenBank/DDBJ databases">
        <authorList>
            <person name="McCartney M.A."/>
            <person name="Auch B."/>
            <person name="Kono T."/>
            <person name="Mallez S."/>
            <person name="Becker A."/>
            <person name="Gohl D.M."/>
            <person name="Silverstein K.A.T."/>
            <person name="Koren S."/>
            <person name="Bechman K.B."/>
            <person name="Herman A."/>
            <person name="Abrahante J.E."/>
            <person name="Garbe J."/>
        </authorList>
    </citation>
    <scope>NUCLEOTIDE SEQUENCE</scope>
    <source>
        <strain evidence="2">Duluth1</strain>
        <tissue evidence="2">Whole animal</tissue>
    </source>
</reference>